<evidence type="ECO:0000313" key="3">
    <source>
        <dbReference type="EMBL" id="RKR87867.1"/>
    </source>
</evidence>
<reference evidence="3 4" key="1">
    <citation type="submission" date="2018-10" db="EMBL/GenBank/DDBJ databases">
        <title>Sequencing the genomes of 1000 actinobacteria strains.</title>
        <authorList>
            <person name="Klenk H.-P."/>
        </authorList>
    </citation>
    <scope>NUCLEOTIDE SEQUENCE [LARGE SCALE GENOMIC DNA]</scope>
    <source>
        <strain evidence="3 4">DSM 45175</strain>
    </source>
</reference>
<sequence length="173" mass="17372">MRGRTAVRRAIVSAAGVVALGAPAAPVAAAPTPTQSSNAFVEVTPNTAQAGSRVNIRASCDQANNNQATVESQAFNRVVVRPNNGFLTGAVTIPGNRAPGTFDVNLTCPNGNTAHTTLTVVNMSKPTQGPATGGGGTAGGFGGPMVLVGGLAVVVLGGGLWLMSARRRPETRL</sequence>
<gene>
    <name evidence="3" type="ORF">BDK92_2168</name>
</gene>
<protein>
    <submittedName>
        <fullName evidence="3">Uncharacterized protein</fullName>
    </submittedName>
</protein>
<keyword evidence="4" id="KW-1185">Reference proteome</keyword>
<feature type="chain" id="PRO_5019827920" evidence="2">
    <location>
        <begin position="25"/>
        <end position="173"/>
    </location>
</feature>
<comment type="caution">
    <text evidence="3">The sequence shown here is derived from an EMBL/GenBank/DDBJ whole genome shotgun (WGS) entry which is preliminary data.</text>
</comment>
<dbReference type="OrthoDB" id="3403816at2"/>
<feature type="signal peptide" evidence="2">
    <location>
        <begin position="1"/>
        <end position="24"/>
    </location>
</feature>
<keyword evidence="1" id="KW-1133">Transmembrane helix</keyword>
<dbReference type="Proteomes" id="UP000277671">
    <property type="component" value="Unassembled WGS sequence"/>
</dbReference>
<organism evidence="3 4">
    <name type="scientific">Micromonospora pisi</name>
    <dbReference type="NCBI Taxonomy" id="589240"/>
    <lineage>
        <taxon>Bacteria</taxon>
        <taxon>Bacillati</taxon>
        <taxon>Actinomycetota</taxon>
        <taxon>Actinomycetes</taxon>
        <taxon>Micromonosporales</taxon>
        <taxon>Micromonosporaceae</taxon>
        <taxon>Micromonospora</taxon>
    </lineage>
</organism>
<dbReference type="AlphaFoldDB" id="A0A495JG33"/>
<dbReference type="RefSeq" id="WP_121156578.1">
    <property type="nucleotide sequence ID" value="NZ_RBKT01000001.1"/>
</dbReference>
<evidence type="ECO:0000313" key="4">
    <source>
        <dbReference type="Proteomes" id="UP000277671"/>
    </source>
</evidence>
<dbReference type="EMBL" id="RBKT01000001">
    <property type="protein sequence ID" value="RKR87867.1"/>
    <property type="molecule type" value="Genomic_DNA"/>
</dbReference>
<keyword evidence="1" id="KW-0472">Membrane</keyword>
<feature type="transmembrane region" description="Helical" evidence="1">
    <location>
        <begin position="141"/>
        <end position="163"/>
    </location>
</feature>
<keyword evidence="1" id="KW-0812">Transmembrane</keyword>
<evidence type="ECO:0000256" key="2">
    <source>
        <dbReference type="SAM" id="SignalP"/>
    </source>
</evidence>
<evidence type="ECO:0000256" key="1">
    <source>
        <dbReference type="SAM" id="Phobius"/>
    </source>
</evidence>
<accession>A0A495JG33</accession>
<keyword evidence="2" id="KW-0732">Signal</keyword>
<name>A0A495JG33_9ACTN</name>
<proteinExistence type="predicted"/>